<feature type="compositionally biased region" description="Low complexity" evidence="1">
    <location>
        <begin position="134"/>
        <end position="232"/>
    </location>
</feature>
<dbReference type="OrthoDB" id="5427732at2759"/>
<keyword evidence="2" id="KW-0472">Membrane</keyword>
<dbReference type="Proteomes" id="UP000258309">
    <property type="component" value="Unassembled WGS sequence"/>
</dbReference>
<evidence type="ECO:0000313" key="4">
    <source>
        <dbReference type="Proteomes" id="UP000258309"/>
    </source>
</evidence>
<keyword evidence="4" id="KW-1185">Reference proteome</keyword>
<reference evidence="3 4" key="1">
    <citation type="submission" date="2018-05" db="EMBL/GenBank/DDBJ databases">
        <title>Draft genome sequence of Scytalidium lignicola DSM 105466, a ubiquitous saprotrophic fungus.</title>
        <authorList>
            <person name="Buettner E."/>
            <person name="Gebauer A.M."/>
            <person name="Hofrichter M."/>
            <person name="Liers C."/>
            <person name="Kellner H."/>
        </authorList>
    </citation>
    <scope>NUCLEOTIDE SEQUENCE [LARGE SCALE GENOMIC DNA]</scope>
    <source>
        <strain evidence="3 4">DSM 105466</strain>
    </source>
</reference>
<evidence type="ECO:0000256" key="1">
    <source>
        <dbReference type="SAM" id="MobiDB-lite"/>
    </source>
</evidence>
<keyword evidence="2" id="KW-1133">Transmembrane helix</keyword>
<organism evidence="3 4">
    <name type="scientific">Scytalidium lignicola</name>
    <name type="common">Hyphomycete</name>
    <dbReference type="NCBI Taxonomy" id="5539"/>
    <lineage>
        <taxon>Eukaryota</taxon>
        <taxon>Fungi</taxon>
        <taxon>Dikarya</taxon>
        <taxon>Ascomycota</taxon>
        <taxon>Pezizomycotina</taxon>
        <taxon>Leotiomycetes</taxon>
        <taxon>Leotiomycetes incertae sedis</taxon>
        <taxon>Scytalidium</taxon>
    </lineage>
</organism>
<dbReference type="EMBL" id="NCSJ02000018">
    <property type="protein sequence ID" value="RFU34629.1"/>
    <property type="molecule type" value="Genomic_DNA"/>
</dbReference>
<gene>
    <name evidence="3" type="ORF">B7463_g1728</name>
</gene>
<dbReference type="AlphaFoldDB" id="A0A3E2HML4"/>
<feature type="transmembrane region" description="Helical" evidence="2">
    <location>
        <begin position="38"/>
        <end position="57"/>
    </location>
</feature>
<feature type="non-terminal residue" evidence="3">
    <location>
        <position position="1"/>
    </location>
</feature>
<protein>
    <submittedName>
        <fullName evidence="3">Uncharacterized protein</fullName>
    </submittedName>
</protein>
<proteinExistence type="predicted"/>
<evidence type="ECO:0000313" key="3">
    <source>
        <dbReference type="EMBL" id="RFU34629.1"/>
    </source>
</evidence>
<feature type="non-terminal residue" evidence="3">
    <location>
        <position position="309"/>
    </location>
</feature>
<feature type="region of interest" description="Disordered" evidence="1">
    <location>
        <begin position="132"/>
        <end position="235"/>
    </location>
</feature>
<dbReference type="OMA" id="HVHSENP"/>
<dbReference type="STRING" id="5539.A0A3E2HML4"/>
<name>A0A3E2HML4_SCYLI</name>
<sequence length="309" mass="31398">MYLSTGDKLVEISEKHGVPLVVENRNPQRTTMSRVNRFLLGFLVLSVLTFTLISASADSRSPSDLGPAITNEQQEFQRLLNSVEPATLHEVLHKHLKDKFKHGVYSEDRAALEAVHKTNAAVATSLVELAKRQTGGSTTNGTISSASSASTTGAASSIPPSEASSSPPSPSSTSTGTPTSAGSSAPPPSSTTSSTPASTPSSSATTSSTRSPSSTSSEPERSSSTAETTAPPRFTTSKVIITSTLPGGDVSTVTQLTIVAATGDSTAPPGAKTTVDASLQSNSAGKNMQNLGSVVVIGGVAGMVALGLI</sequence>
<evidence type="ECO:0000256" key="2">
    <source>
        <dbReference type="SAM" id="Phobius"/>
    </source>
</evidence>
<comment type="caution">
    <text evidence="3">The sequence shown here is derived from an EMBL/GenBank/DDBJ whole genome shotgun (WGS) entry which is preliminary data.</text>
</comment>
<keyword evidence="2" id="KW-0812">Transmembrane</keyword>
<accession>A0A3E2HML4</accession>